<accession>A0ACC3DBE8</accession>
<proteinExistence type="predicted"/>
<gene>
    <name evidence="1" type="ORF">LTS18_005169</name>
</gene>
<reference evidence="1" key="1">
    <citation type="submission" date="2024-09" db="EMBL/GenBank/DDBJ databases">
        <title>Black Yeasts Isolated from many extreme environments.</title>
        <authorList>
            <person name="Coleine C."/>
            <person name="Stajich J.E."/>
            <person name="Selbmann L."/>
        </authorList>
    </citation>
    <scope>NUCLEOTIDE SEQUENCE</scope>
    <source>
        <strain evidence="1">CCFEE 5737</strain>
    </source>
</reference>
<dbReference type="EMBL" id="JAWDJW010006456">
    <property type="protein sequence ID" value="KAK3064663.1"/>
    <property type="molecule type" value="Genomic_DNA"/>
</dbReference>
<sequence length="169" mass="19313">NQKRQPVHLDEAMTTLAITQAAAYINRRGRVTASGYLEEMRKNSKKDESASNLVVTTWQMSFERIREERPSAADLLSLMSYFNPQGIPESILRKHSRTVARAGCEDEADDAFDEDLVTLQAYPPCYSDCMPLVQFCTQVWLSSFSDAERWKHKFVELVARELPSGQFEN</sequence>
<dbReference type="Proteomes" id="UP001186974">
    <property type="component" value="Unassembled WGS sequence"/>
</dbReference>
<comment type="caution">
    <text evidence="1">The sequence shown here is derived from an EMBL/GenBank/DDBJ whole genome shotgun (WGS) entry which is preliminary data.</text>
</comment>
<feature type="non-terminal residue" evidence="1">
    <location>
        <position position="1"/>
    </location>
</feature>
<evidence type="ECO:0000313" key="1">
    <source>
        <dbReference type="EMBL" id="KAK3064663.1"/>
    </source>
</evidence>
<organism evidence="1 2">
    <name type="scientific">Coniosporium uncinatum</name>
    <dbReference type="NCBI Taxonomy" id="93489"/>
    <lineage>
        <taxon>Eukaryota</taxon>
        <taxon>Fungi</taxon>
        <taxon>Dikarya</taxon>
        <taxon>Ascomycota</taxon>
        <taxon>Pezizomycotina</taxon>
        <taxon>Dothideomycetes</taxon>
        <taxon>Dothideomycetes incertae sedis</taxon>
        <taxon>Coniosporium</taxon>
    </lineage>
</organism>
<evidence type="ECO:0000313" key="2">
    <source>
        <dbReference type="Proteomes" id="UP001186974"/>
    </source>
</evidence>
<name>A0ACC3DBE8_9PEZI</name>
<protein>
    <submittedName>
        <fullName evidence="1">Uncharacterized protein</fullName>
    </submittedName>
</protein>
<keyword evidence="2" id="KW-1185">Reference proteome</keyword>